<protein>
    <submittedName>
        <fullName evidence="1">Uncharacterized protein</fullName>
    </submittedName>
</protein>
<dbReference type="EMBL" id="QGTL01000008">
    <property type="protein sequence ID" value="PWV72739.1"/>
    <property type="molecule type" value="Genomic_DNA"/>
</dbReference>
<proteinExistence type="predicted"/>
<dbReference type="RefSeq" id="WP_167456357.1">
    <property type="nucleotide sequence ID" value="NZ_QGTL01000008.1"/>
</dbReference>
<dbReference type="Proteomes" id="UP000246410">
    <property type="component" value="Unassembled WGS sequence"/>
</dbReference>
<gene>
    <name evidence="1" type="ORF">DFR69_10848</name>
</gene>
<keyword evidence="2" id="KW-1185">Reference proteome</keyword>
<dbReference type="AlphaFoldDB" id="A0A317NC22"/>
<sequence>MQVGDLVRIGTNGISQFGILKIDGTHARIEPTLQAPGAYAFSMRLIDLTPWAE</sequence>
<name>A0A317NC22_9NOCA</name>
<evidence type="ECO:0000313" key="1">
    <source>
        <dbReference type="EMBL" id="PWV72739.1"/>
    </source>
</evidence>
<evidence type="ECO:0000313" key="2">
    <source>
        <dbReference type="Proteomes" id="UP000246410"/>
    </source>
</evidence>
<accession>A0A317NC22</accession>
<reference evidence="1 2" key="1">
    <citation type="submission" date="2018-05" db="EMBL/GenBank/DDBJ databases">
        <title>Genomic Encyclopedia of Type Strains, Phase IV (KMG-IV): sequencing the most valuable type-strain genomes for metagenomic binning, comparative biology and taxonomic classification.</title>
        <authorList>
            <person name="Goeker M."/>
        </authorList>
    </citation>
    <scope>NUCLEOTIDE SEQUENCE [LARGE SCALE GENOMIC DNA]</scope>
    <source>
        <strain evidence="1 2">DSM 44717</strain>
    </source>
</reference>
<comment type="caution">
    <text evidence="1">The sequence shown here is derived from an EMBL/GenBank/DDBJ whole genome shotgun (WGS) entry which is preliminary data.</text>
</comment>
<organism evidence="1 2">
    <name type="scientific">Nocardia neocaledoniensis</name>
    <dbReference type="NCBI Taxonomy" id="236511"/>
    <lineage>
        <taxon>Bacteria</taxon>
        <taxon>Bacillati</taxon>
        <taxon>Actinomycetota</taxon>
        <taxon>Actinomycetes</taxon>
        <taxon>Mycobacteriales</taxon>
        <taxon>Nocardiaceae</taxon>
        <taxon>Nocardia</taxon>
    </lineage>
</organism>